<dbReference type="InterPro" id="IPR037923">
    <property type="entry name" value="HTH-like"/>
</dbReference>
<evidence type="ECO:0000256" key="4">
    <source>
        <dbReference type="ARBA" id="ARBA00023163"/>
    </source>
</evidence>
<accession>A0A366MRY1</accession>
<dbReference type="InterPro" id="IPR018062">
    <property type="entry name" value="HTH_AraC-typ_CS"/>
</dbReference>
<proteinExistence type="predicted"/>
<keyword evidence="1" id="KW-0805">Transcription regulation</keyword>
<dbReference type="PROSITE" id="PS00041">
    <property type="entry name" value="HTH_ARAC_FAMILY_1"/>
    <property type="match status" value="1"/>
</dbReference>
<dbReference type="OrthoDB" id="112032at2"/>
<dbReference type="PANTHER" id="PTHR46796">
    <property type="entry name" value="HTH-TYPE TRANSCRIPTIONAL ACTIVATOR RHAS-RELATED"/>
    <property type="match status" value="1"/>
</dbReference>
<dbReference type="RefSeq" id="WP_113894583.1">
    <property type="nucleotide sequence ID" value="NZ_CP182882.1"/>
</dbReference>
<dbReference type="InterPro" id="IPR009057">
    <property type="entry name" value="Homeodomain-like_sf"/>
</dbReference>
<organism evidence="6 7">
    <name type="scientific">Aliarcobacter vitoriensis</name>
    <dbReference type="NCBI Taxonomy" id="2011099"/>
    <lineage>
        <taxon>Bacteria</taxon>
        <taxon>Pseudomonadati</taxon>
        <taxon>Campylobacterota</taxon>
        <taxon>Epsilonproteobacteria</taxon>
        <taxon>Campylobacterales</taxon>
        <taxon>Arcobacteraceae</taxon>
        <taxon>Aliarcobacter</taxon>
    </lineage>
</organism>
<evidence type="ECO:0000256" key="2">
    <source>
        <dbReference type="ARBA" id="ARBA00023125"/>
    </source>
</evidence>
<dbReference type="AlphaFoldDB" id="A0A366MRY1"/>
<protein>
    <submittedName>
        <fullName evidence="6">AraC family transcriptional regulator</fullName>
    </submittedName>
</protein>
<feature type="domain" description="HTH araC/xylS-type" evidence="5">
    <location>
        <begin position="157"/>
        <end position="254"/>
    </location>
</feature>
<dbReference type="EMBL" id="PDKB01000011">
    <property type="protein sequence ID" value="RBQ28807.1"/>
    <property type="molecule type" value="Genomic_DNA"/>
</dbReference>
<comment type="caution">
    <text evidence="6">The sequence shown here is derived from an EMBL/GenBank/DDBJ whole genome shotgun (WGS) entry which is preliminary data.</text>
</comment>
<keyword evidence="3" id="KW-0010">Activator</keyword>
<evidence type="ECO:0000313" key="6">
    <source>
        <dbReference type="EMBL" id="RBQ28807.1"/>
    </source>
</evidence>
<evidence type="ECO:0000313" key="7">
    <source>
        <dbReference type="Proteomes" id="UP000252669"/>
    </source>
</evidence>
<keyword evidence="7" id="KW-1185">Reference proteome</keyword>
<dbReference type="Proteomes" id="UP000252669">
    <property type="component" value="Unassembled WGS sequence"/>
</dbReference>
<keyword evidence="2" id="KW-0238">DNA-binding</keyword>
<dbReference type="GO" id="GO:0043565">
    <property type="term" value="F:sequence-specific DNA binding"/>
    <property type="evidence" value="ECO:0007669"/>
    <property type="project" value="InterPro"/>
</dbReference>
<dbReference type="SUPFAM" id="SSF46689">
    <property type="entry name" value="Homeodomain-like"/>
    <property type="match status" value="2"/>
</dbReference>
<dbReference type="Pfam" id="PF02311">
    <property type="entry name" value="AraC_binding"/>
    <property type="match status" value="1"/>
</dbReference>
<dbReference type="PROSITE" id="PS01124">
    <property type="entry name" value="HTH_ARAC_FAMILY_2"/>
    <property type="match status" value="1"/>
</dbReference>
<name>A0A366MRY1_9BACT</name>
<dbReference type="SMART" id="SM00342">
    <property type="entry name" value="HTH_ARAC"/>
    <property type="match status" value="1"/>
</dbReference>
<dbReference type="InterPro" id="IPR050204">
    <property type="entry name" value="AraC_XylS_family_regulators"/>
</dbReference>
<reference evidence="6 7" key="1">
    <citation type="submission" date="2017-10" db="EMBL/GenBank/DDBJ databases">
        <title>Genomics of the genus Arcobacter.</title>
        <authorList>
            <person name="Perez-Cataluna A."/>
            <person name="Figueras M.J."/>
        </authorList>
    </citation>
    <scope>NUCLEOTIDE SEQUENCE [LARGE SCALE GENOMIC DNA]</scope>
    <source>
        <strain evidence="6 7">CECT 9230</strain>
    </source>
</reference>
<dbReference type="InterPro" id="IPR003313">
    <property type="entry name" value="AraC-bd"/>
</dbReference>
<keyword evidence="4" id="KW-0804">Transcription</keyword>
<dbReference type="PANTHER" id="PTHR46796:SF12">
    <property type="entry name" value="HTH-TYPE DNA-BINDING TRANSCRIPTIONAL ACTIVATOR EUTR"/>
    <property type="match status" value="1"/>
</dbReference>
<evidence type="ECO:0000259" key="5">
    <source>
        <dbReference type="PROSITE" id="PS01124"/>
    </source>
</evidence>
<dbReference type="InterPro" id="IPR018060">
    <property type="entry name" value="HTH_AraC"/>
</dbReference>
<dbReference type="GO" id="GO:0003700">
    <property type="term" value="F:DNA-binding transcription factor activity"/>
    <property type="evidence" value="ECO:0007669"/>
    <property type="project" value="InterPro"/>
</dbReference>
<evidence type="ECO:0000256" key="1">
    <source>
        <dbReference type="ARBA" id="ARBA00023015"/>
    </source>
</evidence>
<gene>
    <name evidence="6" type="ORF">CRU91_07370</name>
</gene>
<sequence>MEDRFVYKNKLGITALKASVNKLTLKKHSHEEYSLAVTLKGEQNYQLEGFSLTSYKNGITLFNPEQIHESKSGSCDYVLLLIKPQLVLEGLEQKNIIKFDSPIIYNDKLKQDILNLSNAILTQKDELFCSELFLNVVDNFSKKDFIFNSKKEKDFIEKSKEMIYYEIENILNIEQISNEFNISKFQFIRKFKANTGFTPYQYFLNTKLNHARKYLDSKKDLYGAIVEFGFSDLSHFNRHFKRVYGITPFEYISSIDR</sequence>
<dbReference type="Gene3D" id="1.10.10.60">
    <property type="entry name" value="Homeodomain-like"/>
    <property type="match status" value="2"/>
</dbReference>
<dbReference type="SUPFAM" id="SSF51215">
    <property type="entry name" value="Regulatory protein AraC"/>
    <property type="match status" value="1"/>
</dbReference>
<dbReference type="Pfam" id="PF12833">
    <property type="entry name" value="HTH_18"/>
    <property type="match status" value="1"/>
</dbReference>
<evidence type="ECO:0000256" key="3">
    <source>
        <dbReference type="ARBA" id="ARBA00023159"/>
    </source>
</evidence>